<evidence type="ECO:0000256" key="5">
    <source>
        <dbReference type="SAM" id="SignalP"/>
    </source>
</evidence>
<keyword evidence="3" id="KW-0564">Palmitate</keyword>
<dbReference type="OrthoDB" id="120729at2"/>
<name>A0A5C4N947_9RHOB</name>
<evidence type="ECO:0000313" key="8">
    <source>
        <dbReference type="Proteomes" id="UP000305887"/>
    </source>
</evidence>
<feature type="chain" id="PRO_5023109851" description="C-type lysozyme inhibitor domain-containing protein" evidence="5">
    <location>
        <begin position="19"/>
        <end position="138"/>
    </location>
</feature>
<dbReference type="EMBL" id="VDFU01000001">
    <property type="protein sequence ID" value="TNC52792.1"/>
    <property type="molecule type" value="Genomic_DNA"/>
</dbReference>
<accession>A0A5C4N947</accession>
<evidence type="ECO:0000313" key="7">
    <source>
        <dbReference type="EMBL" id="TNC52792.1"/>
    </source>
</evidence>
<evidence type="ECO:0000256" key="4">
    <source>
        <dbReference type="ARBA" id="ARBA00023288"/>
    </source>
</evidence>
<gene>
    <name evidence="7" type="ORF">FHG66_00400</name>
</gene>
<dbReference type="PROSITE" id="PS51257">
    <property type="entry name" value="PROKAR_LIPOPROTEIN"/>
    <property type="match status" value="1"/>
</dbReference>
<sequence>MRRSVPALLLISAVAACEAIPAPTGAPRPGSASAPSPSEVAAASIPPLRDAVTYLCADGRVVQAEYPENDDPVGGNSARLVIDGQSVRMVQGVSASGVRYIGGGLQWWTRGLRTATLAPLAAGESLASVPGTECRSGG</sequence>
<evidence type="ECO:0000256" key="2">
    <source>
        <dbReference type="ARBA" id="ARBA00023136"/>
    </source>
</evidence>
<dbReference type="RefSeq" id="WP_139074556.1">
    <property type="nucleotide sequence ID" value="NZ_VDFU01000001.1"/>
</dbReference>
<proteinExistence type="predicted"/>
<keyword evidence="8" id="KW-1185">Reference proteome</keyword>
<dbReference type="InterPro" id="IPR018660">
    <property type="entry name" value="MliC"/>
</dbReference>
<keyword evidence="2" id="KW-0472">Membrane</keyword>
<evidence type="ECO:0000259" key="6">
    <source>
        <dbReference type="Pfam" id="PF09864"/>
    </source>
</evidence>
<dbReference type="Gene3D" id="2.40.128.200">
    <property type="match status" value="1"/>
</dbReference>
<comment type="caution">
    <text evidence="7">The sequence shown here is derived from an EMBL/GenBank/DDBJ whole genome shotgun (WGS) entry which is preliminary data.</text>
</comment>
<evidence type="ECO:0000256" key="1">
    <source>
        <dbReference type="ARBA" id="ARBA00022729"/>
    </source>
</evidence>
<dbReference type="SUPFAM" id="SSF141488">
    <property type="entry name" value="YdhA-like"/>
    <property type="match status" value="1"/>
</dbReference>
<reference evidence="7 8" key="1">
    <citation type="submission" date="2019-06" db="EMBL/GenBank/DDBJ databases">
        <title>YIM 131921 draft genome.</title>
        <authorList>
            <person name="Jiang L."/>
        </authorList>
    </citation>
    <scope>NUCLEOTIDE SEQUENCE [LARGE SCALE GENOMIC DNA]</scope>
    <source>
        <strain evidence="7 8">YIM 131921</strain>
    </source>
</reference>
<dbReference type="AlphaFoldDB" id="A0A5C4N947"/>
<feature type="signal peptide" evidence="5">
    <location>
        <begin position="1"/>
        <end position="18"/>
    </location>
</feature>
<dbReference type="Proteomes" id="UP000305887">
    <property type="component" value="Unassembled WGS sequence"/>
</dbReference>
<keyword evidence="1 5" id="KW-0732">Signal</keyword>
<dbReference type="Pfam" id="PF09864">
    <property type="entry name" value="MliC"/>
    <property type="match status" value="1"/>
</dbReference>
<dbReference type="InterPro" id="IPR036328">
    <property type="entry name" value="MliC_sf"/>
</dbReference>
<feature type="domain" description="C-type lysozyme inhibitor" evidence="6">
    <location>
        <begin position="54"/>
        <end position="118"/>
    </location>
</feature>
<evidence type="ECO:0000256" key="3">
    <source>
        <dbReference type="ARBA" id="ARBA00023139"/>
    </source>
</evidence>
<protein>
    <recommendedName>
        <fullName evidence="6">C-type lysozyme inhibitor domain-containing protein</fullName>
    </recommendedName>
</protein>
<organism evidence="7 8">
    <name type="scientific">Rubellimicrobium rubrum</name>
    <dbReference type="NCBI Taxonomy" id="2585369"/>
    <lineage>
        <taxon>Bacteria</taxon>
        <taxon>Pseudomonadati</taxon>
        <taxon>Pseudomonadota</taxon>
        <taxon>Alphaproteobacteria</taxon>
        <taxon>Rhodobacterales</taxon>
        <taxon>Roseobacteraceae</taxon>
        <taxon>Rubellimicrobium</taxon>
    </lineage>
</organism>
<keyword evidence="4" id="KW-0449">Lipoprotein</keyword>